<dbReference type="OrthoDB" id="48625at2759"/>
<evidence type="ECO:0000256" key="3">
    <source>
        <dbReference type="ARBA" id="ARBA00022448"/>
    </source>
</evidence>
<dbReference type="STRING" id="98765.A0A2R6NTL3"/>
<keyword evidence="10" id="KW-1185">Reference proteome</keyword>
<dbReference type="GO" id="GO:0005634">
    <property type="term" value="C:nucleus"/>
    <property type="evidence" value="ECO:0007669"/>
    <property type="project" value="UniProtKB-SubCell"/>
</dbReference>
<dbReference type="PRINTS" id="PR00627">
    <property type="entry name" value="GTPRANTC4"/>
</dbReference>
<evidence type="ECO:0000256" key="4">
    <source>
        <dbReference type="ARBA" id="ARBA00022741"/>
    </source>
</evidence>
<comment type="function">
    <text evidence="8">GTP-binding protein involved in nucleocytoplasmic transport. Required for the import of protein into the nucleus and also for RNA export. Involved in chromatin condensation and control of cell cycle.</text>
</comment>
<reference evidence="9 10" key="1">
    <citation type="submission" date="2018-02" db="EMBL/GenBank/DDBJ databases">
        <title>Genome sequence of the basidiomycete white-rot fungus Phlebia centrifuga.</title>
        <authorList>
            <person name="Granchi Z."/>
            <person name="Peng M."/>
            <person name="de Vries R.P."/>
            <person name="Hilden K."/>
            <person name="Makela M.R."/>
            <person name="Grigoriev I."/>
            <person name="Riley R."/>
        </authorList>
    </citation>
    <scope>NUCLEOTIDE SEQUENCE [LARGE SCALE GENOMIC DNA]</scope>
    <source>
        <strain evidence="9 10">FBCC195</strain>
    </source>
</reference>
<dbReference type="PANTHER" id="PTHR24071:SF0">
    <property type="entry name" value="GTP-BINDING NUCLEAR PROTEIN RAN"/>
    <property type="match status" value="1"/>
</dbReference>
<dbReference type="EMBL" id="MLYV02000866">
    <property type="protein sequence ID" value="PSR76054.1"/>
    <property type="molecule type" value="Genomic_DNA"/>
</dbReference>
<dbReference type="Pfam" id="PF00071">
    <property type="entry name" value="Ras"/>
    <property type="match status" value="1"/>
</dbReference>
<comment type="caution">
    <text evidence="9">The sequence shown here is derived from an EMBL/GenBank/DDBJ whole genome shotgun (WGS) entry which is preliminary data.</text>
</comment>
<organism evidence="9 10">
    <name type="scientific">Hermanssonia centrifuga</name>
    <dbReference type="NCBI Taxonomy" id="98765"/>
    <lineage>
        <taxon>Eukaryota</taxon>
        <taxon>Fungi</taxon>
        <taxon>Dikarya</taxon>
        <taxon>Basidiomycota</taxon>
        <taxon>Agaricomycotina</taxon>
        <taxon>Agaricomycetes</taxon>
        <taxon>Polyporales</taxon>
        <taxon>Meruliaceae</taxon>
        <taxon>Hermanssonia</taxon>
    </lineage>
</organism>
<protein>
    <recommendedName>
        <fullName evidence="8">GTP-binding nuclear protein</fullName>
    </recommendedName>
</protein>
<keyword evidence="4 8" id="KW-0547">Nucleotide-binding</keyword>
<dbReference type="SUPFAM" id="SSF52540">
    <property type="entry name" value="P-loop containing nucleoside triphosphate hydrolases"/>
    <property type="match status" value="1"/>
</dbReference>
<dbReference type="Gene3D" id="3.40.50.300">
    <property type="entry name" value="P-loop containing nucleotide triphosphate hydrolases"/>
    <property type="match status" value="1"/>
</dbReference>
<dbReference type="GO" id="GO:0000054">
    <property type="term" value="P:ribosomal subunit export from nucleus"/>
    <property type="evidence" value="ECO:0007669"/>
    <property type="project" value="TreeGrafter"/>
</dbReference>
<keyword evidence="3 8" id="KW-0813">Transport</keyword>
<dbReference type="PANTHER" id="PTHR24071">
    <property type="entry name" value="RAN GTPASE"/>
    <property type="match status" value="1"/>
</dbReference>
<dbReference type="GO" id="GO:0006606">
    <property type="term" value="P:protein import into nucleus"/>
    <property type="evidence" value="ECO:0007669"/>
    <property type="project" value="TreeGrafter"/>
</dbReference>
<comment type="subcellular location">
    <subcellularLocation>
        <location evidence="1 8">Nucleus</location>
    </subcellularLocation>
</comment>
<dbReference type="PROSITE" id="PS51419">
    <property type="entry name" value="RAB"/>
    <property type="match status" value="1"/>
</dbReference>
<comment type="similarity">
    <text evidence="2 8">Belongs to the small GTPase superfamily. Ran family.</text>
</comment>
<dbReference type="GO" id="GO:0005525">
    <property type="term" value="F:GTP binding"/>
    <property type="evidence" value="ECO:0007669"/>
    <property type="project" value="UniProtKB-KW"/>
</dbReference>
<dbReference type="GO" id="GO:0005737">
    <property type="term" value="C:cytoplasm"/>
    <property type="evidence" value="ECO:0007669"/>
    <property type="project" value="TreeGrafter"/>
</dbReference>
<evidence type="ECO:0000256" key="5">
    <source>
        <dbReference type="ARBA" id="ARBA00022927"/>
    </source>
</evidence>
<dbReference type="InterPro" id="IPR027417">
    <property type="entry name" value="P-loop_NTPase"/>
</dbReference>
<dbReference type="Proteomes" id="UP000186601">
    <property type="component" value="Unassembled WGS sequence"/>
</dbReference>
<dbReference type="SMART" id="SM00175">
    <property type="entry name" value="RAB"/>
    <property type="match status" value="1"/>
</dbReference>
<dbReference type="FunFam" id="3.40.50.300:FF:000131">
    <property type="entry name" value="GTP-binding nuclear protein Ran"/>
    <property type="match status" value="1"/>
</dbReference>
<dbReference type="PROSITE" id="PS51418">
    <property type="entry name" value="RAN"/>
    <property type="match status" value="1"/>
</dbReference>
<gene>
    <name evidence="9" type="ORF">PHLCEN_2v8716</name>
</gene>
<dbReference type="InterPro" id="IPR001806">
    <property type="entry name" value="Small_GTPase"/>
</dbReference>
<dbReference type="SMART" id="SM00173">
    <property type="entry name" value="RAS"/>
    <property type="match status" value="1"/>
</dbReference>
<keyword evidence="7 8" id="KW-0539">Nucleus</keyword>
<sequence length="217" mass="24535">MSDPSTIPTFKLVLVGDGGTGKTTFVKRHLTGEFEKKYIATLGVEVHPLTFTTNFGTICFNVWDTAGQEKFGGLRDGYYIQGQCGIIMFDVTSRITYKNVPNWHRDLERVCENIPVVLCGNKVDVKERKVKTSQVTFHRKKNIQYFEISAKSNYNFEKPFLWLARKLVGNPTLDFVAAPALKPADEGVSVDPVLMAQYQKELEEAEHVPLPEEDDDL</sequence>
<proteinExistence type="inferred from homology"/>
<evidence type="ECO:0000256" key="2">
    <source>
        <dbReference type="ARBA" id="ARBA00008028"/>
    </source>
</evidence>
<dbReference type="CDD" id="cd00877">
    <property type="entry name" value="Ran"/>
    <property type="match status" value="1"/>
</dbReference>
<dbReference type="AlphaFoldDB" id="A0A2R6NTL3"/>
<dbReference type="NCBIfam" id="TIGR00231">
    <property type="entry name" value="small_GTP"/>
    <property type="match status" value="1"/>
</dbReference>
<dbReference type="SMART" id="SM00174">
    <property type="entry name" value="RHO"/>
    <property type="match status" value="1"/>
</dbReference>
<dbReference type="SMART" id="SM00176">
    <property type="entry name" value="RAN"/>
    <property type="match status" value="1"/>
</dbReference>
<evidence type="ECO:0000256" key="1">
    <source>
        <dbReference type="ARBA" id="ARBA00004123"/>
    </source>
</evidence>
<dbReference type="GO" id="GO:0003924">
    <property type="term" value="F:GTPase activity"/>
    <property type="evidence" value="ECO:0007669"/>
    <property type="project" value="InterPro"/>
</dbReference>
<evidence type="ECO:0000313" key="9">
    <source>
        <dbReference type="EMBL" id="PSR76054.1"/>
    </source>
</evidence>
<dbReference type="InterPro" id="IPR002041">
    <property type="entry name" value="Ran_GTPase"/>
</dbReference>
<keyword evidence="5 8" id="KW-0653">Protein transport</keyword>
<accession>A0A2R6NTL3</accession>
<evidence type="ECO:0000256" key="8">
    <source>
        <dbReference type="RuleBase" id="RU363057"/>
    </source>
</evidence>
<dbReference type="PROSITE" id="PS51421">
    <property type="entry name" value="RAS"/>
    <property type="match status" value="1"/>
</dbReference>
<name>A0A2R6NTL3_9APHY</name>
<evidence type="ECO:0000256" key="7">
    <source>
        <dbReference type="ARBA" id="ARBA00023242"/>
    </source>
</evidence>
<dbReference type="InterPro" id="IPR005225">
    <property type="entry name" value="Small_GTP-bd"/>
</dbReference>
<evidence type="ECO:0000256" key="6">
    <source>
        <dbReference type="ARBA" id="ARBA00023134"/>
    </source>
</evidence>
<evidence type="ECO:0000313" key="10">
    <source>
        <dbReference type="Proteomes" id="UP000186601"/>
    </source>
</evidence>
<keyword evidence="6 8" id="KW-0342">GTP-binding</keyword>